<dbReference type="InterPro" id="IPR010982">
    <property type="entry name" value="Lambda_DNA-bd_dom_sf"/>
</dbReference>
<dbReference type="AlphaFoldDB" id="A0A8J7S101"/>
<comment type="caution">
    <text evidence="2">The sequence shown here is derived from an EMBL/GenBank/DDBJ whole genome shotgun (WGS) entry which is preliminary data.</text>
</comment>
<dbReference type="SMART" id="SM00530">
    <property type="entry name" value="HTH_XRE"/>
    <property type="match status" value="1"/>
</dbReference>
<sequence length="122" mass="13402">MPHPTDVHVGRKVRDARVAKWMSQTELGALLGVSFQQVQKYEKGTNRLGASRLWATAIALDLPVPYFFEGLEGGPKMSEVNQAELSRKAIATAAKLHKLSNDTLRRQIIGLIDSAYEAESGP</sequence>
<dbReference type="Pfam" id="PF01381">
    <property type="entry name" value="HTH_3"/>
    <property type="match status" value="1"/>
</dbReference>
<proteinExistence type="predicted"/>
<name>A0A8J7S101_9PROT</name>
<evidence type="ECO:0000313" key="3">
    <source>
        <dbReference type="Proteomes" id="UP000672602"/>
    </source>
</evidence>
<protein>
    <submittedName>
        <fullName evidence="2">Helix-turn-helix transcriptional regulator</fullName>
    </submittedName>
</protein>
<dbReference type="Gene3D" id="1.10.260.40">
    <property type="entry name" value="lambda repressor-like DNA-binding domains"/>
    <property type="match status" value="1"/>
</dbReference>
<accession>A0A8J7S101</accession>
<dbReference type="CDD" id="cd00093">
    <property type="entry name" value="HTH_XRE"/>
    <property type="match status" value="1"/>
</dbReference>
<dbReference type="SUPFAM" id="SSF47413">
    <property type="entry name" value="lambda repressor-like DNA-binding domains"/>
    <property type="match status" value="1"/>
</dbReference>
<gene>
    <name evidence="2" type="ORF">KAJ83_06485</name>
</gene>
<dbReference type="InterPro" id="IPR001387">
    <property type="entry name" value="Cro/C1-type_HTH"/>
</dbReference>
<dbReference type="EMBL" id="JAGMWN010000002">
    <property type="protein sequence ID" value="MBP5856648.1"/>
    <property type="molecule type" value="Genomic_DNA"/>
</dbReference>
<evidence type="ECO:0000313" key="2">
    <source>
        <dbReference type="EMBL" id="MBP5856648.1"/>
    </source>
</evidence>
<dbReference type="PROSITE" id="PS50943">
    <property type="entry name" value="HTH_CROC1"/>
    <property type="match status" value="1"/>
</dbReference>
<organism evidence="2 3">
    <name type="scientific">Marivibrio halodurans</name>
    <dbReference type="NCBI Taxonomy" id="2039722"/>
    <lineage>
        <taxon>Bacteria</taxon>
        <taxon>Pseudomonadati</taxon>
        <taxon>Pseudomonadota</taxon>
        <taxon>Alphaproteobacteria</taxon>
        <taxon>Rhodospirillales</taxon>
        <taxon>Rhodospirillaceae</taxon>
        <taxon>Marivibrio</taxon>
    </lineage>
</organism>
<evidence type="ECO:0000259" key="1">
    <source>
        <dbReference type="PROSITE" id="PS50943"/>
    </source>
</evidence>
<keyword evidence="3" id="KW-1185">Reference proteome</keyword>
<dbReference type="RefSeq" id="WP_210681212.1">
    <property type="nucleotide sequence ID" value="NZ_JAGMWN010000002.1"/>
</dbReference>
<dbReference type="Proteomes" id="UP000672602">
    <property type="component" value="Unassembled WGS sequence"/>
</dbReference>
<feature type="domain" description="HTH cro/C1-type" evidence="1">
    <location>
        <begin position="13"/>
        <end position="67"/>
    </location>
</feature>
<reference evidence="2" key="1">
    <citation type="submission" date="2021-04" db="EMBL/GenBank/DDBJ databases">
        <authorList>
            <person name="Zhang D.-C."/>
        </authorList>
    </citation>
    <scope>NUCLEOTIDE SEQUENCE</scope>
    <source>
        <strain evidence="2">CGMCC 1.15697</strain>
    </source>
</reference>
<dbReference type="GO" id="GO:0003677">
    <property type="term" value="F:DNA binding"/>
    <property type="evidence" value="ECO:0007669"/>
    <property type="project" value="InterPro"/>
</dbReference>